<protein>
    <submittedName>
        <fullName evidence="2">Uncharacterized protein</fullName>
    </submittedName>
</protein>
<evidence type="ECO:0000313" key="3">
    <source>
        <dbReference type="Proteomes" id="UP000014500"/>
    </source>
</evidence>
<evidence type="ECO:0000256" key="1">
    <source>
        <dbReference type="SAM" id="MobiDB-lite"/>
    </source>
</evidence>
<dbReference type="Proteomes" id="UP000014500">
    <property type="component" value="Unassembled WGS sequence"/>
</dbReference>
<feature type="compositionally biased region" description="Basic and acidic residues" evidence="1">
    <location>
        <begin position="103"/>
        <end position="119"/>
    </location>
</feature>
<organism evidence="2 3">
    <name type="scientific">Strigamia maritima</name>
    <name type="common">European centipede</name>
    <name type="synonym">Geophilus maritimus</name>
    <dbReference type="NCBI Taxonomy" id="126957"/>
    <lineage>
        <taxon>Eukaryota</taxon>
        <taxon>Metazoa</taxon>
        <taxon>Ecdysozoa</taxon>
        <taxon>Arthropoda</taxon>
        <taxon>Myriapoda</taxon>
        <taxon>Chilopoda</taxon>
        <taxon>Pleurostigmophora</taxon>
        <taxon>Geophilomorpha</taxon>
        <taxon>Linotaeniidae</taxon>
        <taxon>Strigamia</taxon>
    </lineage>
</organism>
<feature type="region of interest" description="Disordered" evidence="1">
    <location>
        <begin position="84"/>
        <end position="125"/>
    </location>
</feature>
<reference evidence="3" key="1">
    <citation type="submission" date="2011-05" db="EMBL/GenBank/DDBJ databases">
        <authorList>
            <person name="Richards S.R."/>
            <person name="Qu J."/>
            <person name="Jiang H."/>
            <person name="Jhangiani S.N."/>
            <person name="Agravi P."/>
            <person name="Goodspeed R."/>
            <person name="Gross S."/>
            <person name="Mandapat C."/>
            <person name="Jackson L."/>
            <person name="Mathew T."/>
            <person name="Pu L."/>
            <person name="Thornton R."/>
            <person name="Saada N."/>
            <person name="Wilczek-Boney K.B."/>
            <person name="Lee S."/>
            <person name="Kovar C."/>
            <person name="Wu Y."/>
            <person name="Scherer S.E."/>
            <person name="Worley K.C."/>
            <person name="Muzny D.M."/>
            <person name="Gibbs R."/>
        </authorList>
    </citation>
    <scope>NUCLEOTIDE SEQUENCE</scope>
    <source>
        <strain evidence="3">Brora</strain>
    </source>
</reference>
<accession>T1JNJ0</accession>
<sequence>MDPEVTESLYQQLQPGNIMIPLEFGGFLKSPLHKIAMIQAEFSRKPNETEAPSSSCFTNSHGSGYENIDCGRILKMDLNLLNDNYHQHSPSSISENHQRKDRIKNGLNHEGKKADRVSEDDSENG</sequence>
<dbReference type="EnsemblMetazoa" id="SMAR015419-RA">
    <property type="protein sequence ID" value="SMAR015419-PA"/>
    <property type="gene ID" value="SMAR015419"/>
</dbReference>
<proteinExistence type="predicted"/>
<feature type="compositionally biased region" description="Polar residues" evidence="1">
    <location>
        <begin position="84"/>
        <end position="95"/>
    </location>
</feature>
<evidence type="ECO:0000313" key="2">
    <source>
        <dbReference type="EnsemblMetazoa" id="SMAR015419-PA"/>
    </source>
</evidence>
<dbReference type="HOGENOM" id="CLU_1998330_0_0_1"/>
<keyword evidence="3" id="KW-1185">Reference proteome</keyword>
<dbReference type="EMBL" id="JH431796">
    <property type="status" value="NOT_ANNOTATED_CDS"/>
    <property type="molecule type" value="Genomic_DNA"/>
</dbReference>
<reference evidence="2" key="2">
    <citation type="submission" date="2015-02" db="UniProtKB">
        <authorList>
            <consortium name="EnsemblMetazoa"/>
        </authorList>
    </citation>
    <scope>IDENTIFICATION</scope>
</reference>
<name>T1JNJ0_STRMM</name>
<dbReference type="AlphaFoldDB" id="T1JNJ0"/>